<dbReference type="GO" id="GO:0030245">
    <property type="term" value="P:cellulose catabolic process"/>
    <property type="evidence" value="ECO:0007669"/>
    <property type="project" value="UniProtKB-KW"/>
</dbReference>
<dbReference type="PROSITE" id="PS00592">
    <property type="entry name" value="GH9_2"/>
    <property type="match status" value="1"/>
</dbReference>
<dbReference type="RefSeq" id="WP_057793655.1">
    <property type="nucleotide sequence ID" value="NZ_CP013926.1"/>
</dbReference>
<dbReference type="InterPro" id="IPR033126">
    <property type="entry name" value="Glyco_hydro_9_Asp/Glu_AS"/>
</dbReference>
<dbReference type="Pfam" id="PF00759">
    <property type="entry name" value="Glyco_hydro_9"/>
    <property type="match status" value="1"/>
</dbReference>
<dbReference type="CDD" id="cd02850">
    <property type="entry name" value="E_set_Cellulase_N"/>
    <property type="match status" value="1"/>
</dbReference>
<keyword evidence="8" id="KW-0136">Cellulose degradation</keyword>
<evidence type="ECO:0000259" key="10">
    <source>
        <dbReference type="Pfam" id="PF02927"/>
    </source>
</evidence>
<dbReference type="InterPro" id="IPR004197">
    <property type="entry name" value="Cellulase_Ig-like"/>
</dbReference>
<dbReference type="EC" id="3.2.1.4" evidence="8"/>
<dbReference type="InterPro" id="IPR008928">
    <property type="entry name" value="6-hairpin_glycosidase_sf"/>
</dbReference>
<feature type="active site" evidence="6">
    <location>
        <position position="517"/>
    </location>
</feature>
<keyword evidence="13" id="KW-1185">Reference proteome</keyword>
<feature type="domain" description="Cellulase Ig-like" evidence="10">
    <location>
        <begin position="51"/>
        <end position="128"/>
    </location>
</feature>
<evidence type="ECO:0000256" key="4">
    <source>
        <dbReference type="ARBA" id="ARBA00023295"/>
    </source>
</evidence>
<protein>
    <recommendedName>
        <fullName evidence="8">Endoglucanase</fullName>
        <ecNumber evidence="8">3.2.1.4</ecNumber>
    </recommendedName>
</protein>
<dbReference type="Gene3D" id="2.60.40.10">
    <property type="entry name" value="Immunoglobulins"/>
    <property type="match status" value="1"/>
</dbReference>
<keyword evidence="5 6" id="KW-0624">Polysaccharide degradation</keyword>
<dbReference type="SUPFAM" id="SSF48208">
    <property type="entry name" value="Six-hairpin glycosidases"/>
    <property type="match status" value="1"/>
</dbReference>
<dbReference type="Gene3D" id="1.50.10.10">
    <property type="match status" value="1"/>
</dbReference>
<reference evidence="12" key="2">
    <citation type="submission" date="2023-07" db="EMBL/GenBank/DDBJ databases">
        <title>Genome content predicts the carbon catabolic preferences of heterotrophic bacteria.</title>
        <authorList>
            <person name="Gralka M."/>
        </authorList>
    </citation>
    <scope>NUCLEOTIDE SEQUENCE</scope>
    <source>
        <strain evidence="12">F2M12</strain>
    </source>
</reference>
<evidence type="ECO:0000259" key="9">
    <source>
        <dbReference type="Pfam" id="PF00759"/>
    </source>
</evidence>
<dbReference type="InterPro" id="IPR012341">
    <property type="entry name" value="6hp_glycosidase-like_sf"/>
</dbReference>
<accession>A0AAW7YYM9</accession>
<evidence type="ECO:0000313" key="12">
    <source>
        <dbReference type="EMBL" id="MDO6576324.1"/>
    </source>
</evidence>
<name>A0AAW7YYM9_9ALTE</name>
<dbReference type="Pfam" id="PF02927">
    <property type="entry name" value="CelD_N"/>
    <property type="match status" value="1"/>
</dbReference>
<dbReference type="InterPro" id="IPR001701">
    <property type="entry name" value="Glyco_hydro_9"/>
</dbReference>
<comment type="similarity">
    <text evidence="1 6 8">Belongs to the glycosyl hydrolase 9 (cellulase E) family.</text>
</comment>
<dbReference type="InterPro" id="IPR018221">
    <property type="entry name" value="Glyco_hydro_9_His_AS"/>
</dbReference>
<keyword evidence="2 6" id="KW-0378">Hydrolase</keyword>
<keyword evidence="3 6" id="KW-0119">Carbohydrate metabolism</keyword>
<keyword evidence="8" id="KW-0732">Signal</keyword>
<evidence type="ECO:0000256" key="3">
    <source>
        <dbReference type="ARBA" id="ARBA00023277"/>
    </source>
</evidence>
<evidence type="ECO:0000256" key="7">
    <source>
        <dbReference type="PROSITE-ProRule" id="PRU10060"/>
    </source>
</evidence>
<dbReference type="SUPFAM" id="SSF81296">
    <property type="entry name" value="E set domains"/>
    <property type="match status" value="1"/>
</dbReference>
<comment type="catalytic activity">
    <reaction evidence="8">
        <text>Endohydrolysis of (1-&gt;4)-beta-D-glucosidic linkages in cellulose, lichenin and cereal beta-D-glucans.</text>
        <dbReference type="EC" id="3.2.1.4"/>
    </reaction>
</comment>
<organism evidence="12 14">
    <name type="scientific">Alteromonas stellipolaris</name>
    <dbReference type="NCBI Taxonomy" id="233316"/>
    <lineage>
        <taxon>Bacteria</taxon>
        <taxon>Pseudomonadati</taxon>
        <taxon>Pseudomonadota</taxon>
        <taxon>Gammaproteobacteria</taxon>
        <taxon>Alteromonadales</taxon>
        <taxon>Alteromonadaceae</taxon>
        <taxon>Alteromonas/Salinimonas group</taxon>
        <taxon>Alteromonas</taxon>
    </lineage>
</organism>
<evidence type="ECO:0000256" key="5">
    <source>
        <dbReference type="ARBA" id="ARBA00023326"/>
    </source>
</evidence>
<dbReference type="InterPro" id="IPR013783">
    <property type="entry name" value="Ig-like_fold"/>
</dbReference>
<evidence type="ECO:0000313" key="13">
    <source>
        <dbReference type="Proteomes" id="UP000056750"/>
    </source>
</evidence>
<evidence type="ECO:0000313" key="11">
    <source>
        <dbReference type="EMBL" id="AMJ73456.1"/>
    </source>
</evidence>
<keyword evidence="4 6" id="KW-0326">Glycosidase</keyword>
<dbReference type="GO" id="GO:0008810">
    <property type="term" value="F:cellulase activity"/>
    <property type="evidence" value="ECO:0007669"/>
    <property type="project" value="UniProtKB-EC"/>
</dbReference>
<feature type="domain" description="Glycoside hydrolase family 9" evidence="9">
    <location>
        <begin position="141"/>
        <end position="581"/>
    </location>
</feature>
<feature type="signal peptide" evidence="8">
    <location>
        <begin position="1"/>
        <end position="22"/>
    </location>
</feature>
<evidence type="ECO:0000256" key="8">
    <source>
        <dbReference type="RuleBase" id="RU361166"/>
    </source>
</evidence>
<proteinExistence type="inferred from homology"/>
<dbReference type="PROSITE" id="PS00698">
    <property type="entry name" value="GH9_3"/>
    <property type="match status" value="1"/>
</dbReference>
<dbReference type="AlphaFoldDB" id="A0AAW7YYM9"/>
<feature type="active site" evidence="7">
    <location>
        <position position="568"/>
    </location>
</feature>
<evidence type="ECO:0000256" key="6">
    <source>
        <dbReference type="PROSITE-ProRule" id="PRU10059"/>
    </source>
</evidence>
<dbReference type="PROSITE" id="PS51257">
    <property type="entry name" value="PROKAR_LIPOPROTEIN"/>
    <property type="match status" value="1"/>
</dbReference>
<dbReference type="PANTHER" id="PTHR22298">
    <property type="entry name" value="ENDO-1,4-BETA-GLUCANASE"/>
    <property type="match status" value="1"/>
</dbReference>
<gene>
    <name evidence="11" type="ORF">AVL57_05390</name>
    <name evidence="12" type="ORF">Q4527_02935</name>
</gene>
<dbReference type="EMBL" id="CP013926">
    <property type="protein sequence ID" value="AMJ73456.1"/>
    <property type="molecule type" value="Genomic_DNA"/>
</dbReference>
<dbReference type="Proteomes" id="UP001170717">
    <property type="component" value="Unassembled WGS sequence"/>
</dbReference>
<dbReference type="Proteomes" id="UP000056750">
    <property type="component" value="Chromosome"/>
</dbReference>
<dbReference type="EMBL" id="JAUOQI010000002">
    <property type="protein sequence ID" value="MDO6576324.1"/>
    <property type="molecule type" value="Genomic_DNA"/>
</dbReference>
<feature type="active site" evidence="7">
    <location>
        <position position="559"/>
    </location>
</feature>
<dbReference type="KEGG" id="asq:AVL57_05390"/>
<feature type="chain" id="PRO_5043105006" description="Endoglucanase" evidence="8">
    <location>
        <begin position="23"/>
        <end position="589"/>
    </location>
</feature>
<dbReference type="InterPro" id="IPR014756">
    <property type="entry name" value="Ig_E-set"/>
</dbReference>
<evidence type="ECO:0000256" key="2">
    <source>
        <dbReference type="ARBA" id="ARBA00022801"/>
    </source>
</evidence>
<evidence type="ECO:0000256" key="1">
    <source>
        <dbReference type="ARBA" id="ARBA00007072"/>
    </source>
</evidence>
<evidence type="ECO:0000313" key="14">
    <source>
        <dbReference type="Proteomes" id="UP001170717"/>
    </source>
</evidence>
<sequence length="589" mass="65579">MYRFLSVSLRFKSRTFLLLLFAGLTSLFMTGCSDDNRKSKFQQARSEKPLSIKLNQVGYLPSGKKHALVPTSTSGNFVIKRATSDDIVYQGELEELKVWELSNDPYLKLARFSDFDDVGEFYIDVEGVPPSLPFSISPTIYDDALRAALKSYYFNRSGMALSEEYAGQWKRPVGHPDTQVNVHHSATTSSMDALTTLSSEKGWYDAGDYGKYSVNAGIATYTLLAAYEHFPQYYQAVDVAIPESGDDVADLLNELRWNLDWMASMQRHDGAVFHKLTTLEWAGIEMPHEDKSQRFMIGVSTSATLDFAATMATASRIYKDLAPNIANQWLLQAEAAWQWAVLNPDVRYVQPDDVQSGEYGDDKFVDEFFWAASELFIATGNTLYLSSIIDNEVNFGVPGWADVETLGLISLLKNAQDMLSVSEFARLESAFIKLAENITEQIPTSPYLVPMQEDDFVWGSNSVLLNKALILLTAYELNGNAKYKDAVYDSISYIFGMNPTGYSFVTGYGSLTPMSPHHRISASDGVIAPIPGMLVGGPHAGRQDECDYPYLKPADSYIDDWCSFSTNEIAINWNAPLVYVLGAINALSQ</sequence>
<reference evidence="11 13" key="1">
    <citation type="submission" date="2015-12" db="EMBL/GenBank/DDBJ databases">
        <title>Intraspecies pangenome expansion in the marine bacterium Alteromonas.</title>
        <authorList>
            <person name="Lopez-Perez M."/>
            <person name="Rodriguez-Valera F."/>
        </authorList>
    </citation>
    <scope>NUCLEOTIDE SEQUENCE [LARGE SCALE GENOMIC DNA]</scope>
    <source>
        <strain evidence="11 13">LMG 21861</strain>
    </source>
</reference>